<evidence type="ECO:0000256" key="12">
    <source>
        <dbReference type="ARBA" id="ARBA00022840"/>
    </source>
</evidence>
<evidence type="ECO:0000256" key="3">
    <source>
        <dbReference type="ARBA" id="ARBA00022475"/>
    </source>
</evidence>
<keyword evidence="16" id="KW-0675">Receptor</keyword>
<keyword evidence="5" id="KW-0808">Transferase</keyword>
<dbReference type="KEGG" id="egu:105037966"/>
<dbReference type="EC" id="2.7.11.1" evidence="2"/>
<evidence type="ECO:0000256" key="8">
    <source>
        <dbReference type="ARBA" id="ARBA00022734"/>
    </source>
</evidence>
<sequence length="428" mass="45543">MGFLFSSSPPALLLLLLLSLSSQLFLNGLPLAGAADIPLGATLTPSNSSSWTSDNRTFSLRFVPDPDNPSLFLAAVTYSGAIRIWTAVGADNTPAAVDSAASLQLRSDGDLRLTNGSGAVVWQSNTSGKGVTAAFLSETGNLILRNRRRSVWQSFDNSTDTILQTQNFTIGQTLKSGLYSFSLNNTGNLTLTWNDSVSYFNKGFTSSYTANKTLISPVLTLHTNGIVSLSDESLPGSVVIAYSSDYAESAVAMRFVRLDSDGNLRAYSVASGSITATSRWSAVADQCTDFGWCGNMGICSYNDTSPVCGCPSKNFEFVDPSDRRKGCKRRTEIEDCPGNSTMLQMDNTLFLTYPPEISTEQLFVGITACRLNCLLAASCAASTSVDDGSGYCYLKASNFVSGYQSPALPSTSFAKVCAPALPNQPQSG</sequence>
<protein>
    <recommendedName>
        <fullName evidence="2">non-specific serine/threonine protein kinase</fullName>
        <ecNumber evidence="2">2.7.11.1</ecNumber>
    </recommendedName>
</protein>
<evidence type="ECO:0000256" key="18">
    <source>
        <dbReference type="ARBA" id="ARBA00047899"/>
    </source>
</evidence>
<keyword evidence="17" id="KW-0325">Glycoprotein</keyword>
<keyword evidence="12" id="KW-0067">ATP-binding</keyword>
<dbReference type="Proteomes" id="UP000504607">
    <property type="component" value="Chromosome 2"/>
</dbReference>
<keyword evidence="10" id="KW-0547">Nucleotide-binding</keyword>
<keyword evidence="8" id="KW-0430">Lectin</keyword>
<keyword evidence="15" id="KW-1015">Disulfide bond</keyword>
<dbReference type="GO" id="GO:0051707">
    <property type="term" value="P:response to other organism"/>
    <property type="evidence" value="ECO:0007669"/>
    <property type="project" value="UniProtKB-ARBA"/>
</dbReference>
<keyword evidence="13" id="KW-1133">Transmembrane helix</keyword>
<dbReference type="GO" id="GO:0005886">
    <property type="term" value="C:plasma membrane"/>
    <property type="evidence" value="ECO:0007669"/>
    <property type="project" value="UniProtKB-SubCell"/>
</dbReference>
<evidence type="ECO:0000256" key="6">
    <source>
        <dbReference type="ARBA" id="ARBA00022692"/>
    </source>
</evidence>
<evidence type="ECO:0000256" key="17">
    <source>
        <dbReference type="ARBA" id="ARBA00023180"/>
    </source>
</evidence>
<evidence type="ECO:0000256" key="11">
    <source>
        <dbReference type="ARBA" id="ARBA00022777"/>
    </source>
</evidence>
<feature type="signal peptide" evidence="20">
    <location>
        <begin position="1"/>
        <end position="34"/>
    </location>
</feature>
<evidence type="ECO:0000256" key="2">
    <source>
        <dbReference type="ARBA" id="ARBA00012513"/>
    </source>
</evidence>
<evidence type="ECO:0000256" key="9">
    <source>
        <dbReference type="ARBA" id="ARBA00022737"/>
    </source>
</evidence>
<evidence type="ECO:0000256" key="4">
    <source>
        <dbReference type="ARBA" id="ARBA00022527"/>
    </source>
</evidence>
<dbReference type="GO" id="GO:0030246">
    <property type="term" value="F:carbohydrate binding"/>
    <property type="evidence" value="ECO:0007669"/>
    <property type="project" value="UniProtKB-KW"/>
</dbReference>
<dbReference type="PROSITE" id="PS50927">
    <property type="entry name" value="BULB_LECTIN"/>
    <property type="match status" value="1"/>
</dbReference>
<reference evidence="23" key="1">
    <citation type="submission" date="2025-08" db="UniProtKB">
        <authorList>
            <consortium name="RefSeq"/>
        </authorList>
    </citation>
    <scope>IDENTIFICATION</scope>
</reference>
<evidence type="ECO:0000256" key="15">
    <source>
        <dbReference type="ARBA" id="ARBA00023157"/>
    </source>
</evidence>
<evidence type="ECO:0000256" key="16">
    <source>
        <dbReference type="ARBA" id="ARBA00023170"/>
    </source>
</evidence>
<dbReference type="InterPro" id="IPR000858">
    <property type="entry name" value="S_locus_glycoprot_dom"/>
</dbReference>
<gene>
    <name evidence="23" type="primary">LOC105037966</name>
</gene>
<dbReference type="SUPFAM" id="SSF51110">
    <property type="entry name" value="alpha-D-mannose-specific plant lectins"/>
    <property type="match status" value="1"/>
</dbReference>
<dbReference type="AlphaFoldDB" id="A0A6I9QQT4"/>
<evidence type="ECO:0000256" key="10">
    <source>
        <dbReference type="ARBA" id="ARBA00022741"/>
    </source>
</evidence>
<dbReference type="RefSeq" id="XP_010911911.3">
    <property type="nucleotide sequence ID" value="XM_010913609.3"/>
</dbReference>
<keyword evidence="22" id="KW-1185">Reference proteome</keyword>
<dbReference type="GO" id="GO:0005524">
    <property type="term" value="F:ATP binding"/>
    <property type="evidence" value="ECO:0007669"/>
    <property type="project" value="UniProtKB-KW"/>
</dbReference>
<dbReference type="GO" id="GO:0004674">
    <property type="term" value="F:protein serine/threonine kinase activity"/>
    <property type="evidence" value="ECO:0007669"/>
    <property type="project" value="UniProtKB-KW"/>
</dbReference>
<dbReference type="FunFam" id="2.90.10.10:FF:000025">
    <property type="entry name" value="G-type lectin S-receptor-like serine/threonine-protein kinase"/>
    <property type="match status" value="1"/>
</dbReference>
<organism evidence="22 23">
    <name type="scientific">Elaeis guineensis var. tenera</name>
    <name type="common">Oil palm</name>
    <dbReference type="NCBI Taxonomy" id="51953"/>
    <lineage>
        <taxon>Eukaryota</taxon>
        <taxon>Viridiplantae</taxon>
        <taxon>Streptophyta</taxon>
        <taxon>Embryophyta</taxon>
        <taxon>Tracheophyta</taxon>
        <taxon>Spermatophyta</taxon>
        <taxon>Magnoliopsida</taxon>
        <taxon>Liliopsida</taxon>
        <taxon>Arecaceae</taxon>
        <taxon>Arecoideae</taxon>
        <taxon>Cocoseae</taxon>
        <taxon>Elaeidinae</taxon>
        <taxon>Elaeis</taxon>
    </lineage>
</organism>
<comment type="catalytic activity">
    <reaction evidence="19">
        <text>L-seryl-[protein] + ATP = O-phospho-L-seryl-[protein] + ADP + H(+)</text>
        <dbReference type="Rhea" id="RHEA:17989"/>
        <dbReference type="Rhea" id="RHEA-COMP:9863"/>
        <dbReference type="Rhea" id="RHEA-COMP:11604"/>
        <dbReference type="ChEBI" id="CHEBI:15378"/>
        <dbReference type="ChEBI" id="CHEBI:29999"/>
        <dbReference type="ChEBI" id="CHEBI:30616"/>
        <dbReference type="ChEBI" id="CHEBI:83421"/>
        <dbReference type="ChEBI" id="CHEBI:456216"/>
        <dbReference type="EC" id="2.7.11.1"/>
    </reaction>
</comment>
<dbReference type="Gene3D" id="2.90.10.10">
    <property type="entry name" value="Bulb-type lectin domain"/>
    <property type="match status" value="2"/>
</dbReference>
<keyword evidence="11" id="KW-0418">Kinase</keyword>
<dbReference type="InterPro" id="IPR036426">
    <property type="entry name" value="Bulb-type_lectin_dom_sf"/>
</dbReference>
<dbReference type="Pfam" id="PF00954">
    <property type="entry name" value="S_locus_glycop"/>
    <property type="match status" value="1"/>
</dbReference>
<feature type="domain" description="Bulb-type lectin" evidence="21">
    <location>
        <begin position="36"/>
        <end position="157"/>
    </location>
</feature>
<keyword evidence="3" id="KW-1003">Cell membrane</keyword>
<dbReference type="InParanoid" id="A0A6I9QQT4"/>
<evidence type="ECO:0000256" key="19">
    <source>
        <dbReference type="ARBA" id="ARBA00048679"/>
    </source>
</evidence>
<feature type="chain" id="PRO_5026886594" description="non-specific serine/threonine protein kinase" evidence="20">
    <location>
        <begin position="35"/>
        <end position="428"/>
    </location>
</feature>
<evidence type="ECO:0000256" key="20">
    <source>
        <dbReference type="SAM" id="SignalP"/>
    </source>
</evidence>
<proteinExistence type="predicted"/>
<comment type="subcellular location">
    <subcellularLocation>
        <location evidence="1">Cell membrane</location>
        <topology evidence="1">Single-pass type I membrane protein</topology>
    </subcellularLocation>
</comment>
<keyword evidence="7 20" id="KW-0732">Signal</keyword>
<evidence type="ECO:0000313" key="22">
    <source>
        <dbReference type="Proteomes" id="UP000504607"/>
    </source>
</evidence>
<evidence type="ECO:0000256" key="14">
    <source>
        <dbReference type="ARBA" id="ARBA00023136"/>
    </source>
</evidence>
<evidence type="ECO:0000256" key="7">
    <source>
        <dbReference type="ARBA" id="ARBA00022729"/>
    </source>
</evidence>
<evidence type="ECO:0000256" key="1">
    <source>
        <dbReference type="ARBA" id="ARBA00004251"/>
    </source>
</evidence>
<dbReference type="OrthoDB" id="1918782at2759"/>
<keyword evidence="4" id="KW-0723">Serine/threonine-protein kinase</keyword>
<evidence type="ECO:0000259" key="21">
    <source>
        <dbReference type="PROSITE" id="PS50927"/>
    </source>
</evidence>
<dbReference type="InterPro" id="IPR001480">
    <property type="entry name" value="Bulb-type_lectin_dom"/>
</dbReference>
<evidence type="ECO:0000256" key="5">
    <source>
        <dbReference type="ARBA" id="ARBA00022679"/>
    </source>
</evidence>
<accession>A0A6I9QQT4</accession>
<evidence type="ECO:0000256" key="13">
    <source>
        <dbReference type="ARBA" id="ARBA00022989"/>
    </source>
</evidence>
<dbReference type="FunFam" id="2.90.10.10:FF:000016">
    <property type="entry name" value="G-type lectin S-receptor-like serine/threonine-protein kinase"/>
    <property type="match status" value="1"/>
</dbReference>
<comment type="catalytic activity">
    <reaction evidence="18">
        <text>L-threonyl-[protein] + ATP = O-phospho-L-threonyl-[protein] + ADP + H(+)</text>
        <dbReference type="Rhea" id="RHEA:46608"/>
        <dbReference type="Rhea" id="RHEA-COMP:11060"/>
        <dbReference type="Rhea" id="RHEA-COMP:11605"/>
        <dbReference type="ChEBI" id="CHEBI:15378"/>
        <dbReference type="ChEBI" id="CHEBI:30013"/>
        <dbReference type="ChEBI" id="CHEBI:30616"/>
        <dbReference type="ChEBI" id="CHEBI:61977"/>
        <dbReference type="ChEBI" id="CHEBI:456216"/>
        <dbReference type="EC" id="2.7.11.1"/>
    </reaction>
</comment>
<keyword evidence="14" id="KW-0472">Membrane</keyword>
<dbReference type="Pfam" id="PF01453">
    <property type="entry name" value="B_lectin"/>
    <property type="match status" value="1"/>
</dbReference>
<name>A0A6I9QQT4_ELAGV</name>
<dbReference type="GO" id="GO:0048544">
    <property type="term" value="P:recognition of pollen"/>
    <property type="evidence" value="ECO:0007669"/>
    <property type="project" value="InterPro"/>
</dbReference>
<evidence type="ECO:0000313" key="23">
    <source>
        <dbReference type="RefSeq" id="XP_010911911.3"/>
    </source>
</evidence>
<keyword evidence="6" id="KW-0812">Transmembrane</keyword>
<dbReference type="PANTHER" id="PTHR47974">
    <property type="entry name" value="OS07G0415500 PROTEIN"/>
    <property type="match status" value="1"/>
</dbReference>
<dbReference type="SMART" id="SM00108">
    <property type="entry name" value="B_lectin"/>
    <property type="match status" value="1"/>
</dbReference>
<keyword evidence="9" id="KW-0677">Repeat</keyword>
<dbReference type="PANTHER" id="PTHR47974:SF9">
    <property type="entry name" value="RECEPTOR-LIKE SERINE_THREONINE-PROTEIN KINASE"/>
    <property type="match status" value="1"/>
</dbReference>